<comment type="subcellular location">
    <subcellularLocation>
        <location evidence="1">Membrane</location>
        <topology evidence="1">Single-pass membrane protein</topology>
    </subcellularLocation>
</comment>
<evidence type="ECO:0000313" key="10">
    <source>
        <dbReference type="EMBL" id="KIN08518.1"/>
    </source>
</evidence>
<dbReference type="HOGENOM" id="CLU_018830_1_0_1"/>
<evidence type="ECO:0000256" key="4">
    <source>
        <dbReference type="ARBA" id="ARBA00022989"/>
    </source>
</evidence>
<dbReference type="CDD" id="cd11854">
    <property type="entry name" value="SH3_Fus1p"/>
    <property type="match status" value="1"/>
</dbReference>
<evidence type="ECO:0000256" key="3">
    <source>
        <dbReference type="ARBA" id="ARBA00022692"/>
    </source>
</evidence>
<feature type="compositionally biased region" description="Low complexity" evidence="7">
    <location>
        <begin position="471"/>
        <end position="485"/>
    </location>
</feature>
<dbReference type="PROSITE" id="PS50002">
    <property type="entry name" value="SH3"/>
    <property type="match status" value="1"/>
</dbReference>
<feature type="transmembrane region" description="Helical" evidence="8">
    <location>
        <begin position="169"/>
        <end position="190"/>
    </location>
</feature>
<name>A0A0C3E2H5_OIDMZ</name>
<dbReference type="PANTHER" id="PTHR15549:SF30">
    <property type="entry name" value="MID2 DOMAIN-CONTAINING PROTEIN"/>
    <property type="match status" value="1"/>
</dbReference>
<evidence type="ECO:0000256" key="8">
    <source>
        <dbReference type="SAM" id="Phobius"/>
    </source>
</evidence>
<feature type="region of interest" description="Disordered" evidence="7">
    <location>
        <begin position="440"/>
        <end position="566"/>
    </location>
</feature>
<evidence type="ECO:0000256" key="6">
    <source>
        <dbReference type="PROSITE-ProRule" id="PRU00192"/>
    </source>
</evidence>
<dbReference type="SUPFAM" id="SSF50044">
    <property type="entry name" value="SH3-domain"/>
    <property type="match status" value="1"/>
</dbReference>
<dbReference type="InterPro" id="IPR036028">
    <property type="entry name" value="SH3-like_dom_sf"/>
</dbReference>
<keyword evidence="3 8" id="KW-0812">Transmembrane</keyword>
<evidence type="ECO:0000256" key="1">
    <source>
        <dbReference type="ARBA" id="ARBA00004167"/>
    </source>
</evidence>
<evidence type="ECO:0000256" key="7">
    <source>
        <dbReference type="SAM" id="MobiDB-lite"/>
    </source>
</evidence>
<feature type="compositionally biased region" description="Polar residues" evidence="7">
    <location>
        <begin position="493"/>
        <end position="505"/>
    </location>
</feature>
<feature type="compositionally biased region" description="Polar residues" evidence="7">
    <location>
        <begin position="93"/>
        <end position="123"/>
    </location>
</feature>
<evidence type="ECO:0000256" key="5">
    <source>
        <dbReference type="ARBA" id="ARBA00023136"/>
    </source>
</evidence>
<dbReference type="GO" id="GO:0071944">
    <property type="term" value="C:cell periphery"/>
    <property type="evidence" value="ECO:0007669"/>
    <property type="project" value="UniProtKB-ARBA"/>
</dbReference>
<protein>
    <recommendedName>
        <fullName evidence="9">SH3 domain-containing protein</fullName>
    </recommendedName>
</protein>
<keyword evidence="11" id="KW-1185">Reference proteome</keyword>
<organism evidence="10 11">
    <name type="scientific">Oidiodendron maius (strain Zn)</name>
    <dbReference type="NCBI Taxonomy" id="913774"/>
    <lineage>
        <taxon>Eukaryota</taxon>
        <taxon>Fungi</taxon>
        <taxon>Dikarya</taxon>
        <taxon>Ascomycota</taxon>
        <taxon>Pezizomycotina</taxon>
        <taxon>Leotiomycetes</taxon>
        <taxon>Leotiomycetes incertae sedis</taxon>
        <taxon>Myxotrichaceae</taxon>
        <taxon>Oidiodendron</taxon>
    </lineage>
</organism>
<feature type="region of interest" description="Disordered" evidence="7">
    <location>
        <begin position="1"/>
        <end position="21"/>
    </location>
</feature>
<dbReference type="Pfam" id="PF14604">
    <property type="entry name" value="SH3_9"/>
    <property type="match status" value="1"/>
</dbReference>
<dbReference type="InterPro" id="IPR035521">
    <property type="entry name" value="Fus1_SH3"/>
</dbReference>
<dbReference type="Proteomes" id="UP000054321">
    <property type="component" value="Unassembled WGS sequence"/>
</dbReference>
<gene>
    <name evidence="10" type="ORF">OIDMADRAFT_23307</name>
</gene>
<dbReference type="InParanoid" id="A0A0C3E2H5"/>
<dbReference type="STRING" id="913774.A0A0C3E2H5"/>
<dbReference type="SMART" id="SM00326">
    <property type="entry name" value="SH3"/>
    <property type="match status" value="1"/>
</dbReference>
<feature type="domain" description="SH3" evidence="9">
    <location>
        <begin position="383"/>
        <end position="444"/>
    </location>
</feature>
<keyword evidence="4 8" id="KW-1133">Transmembrane helix</keyword>
<evidence type="ECO:0000313" key="11">
    <source>
        <dbReference type="Proteomes" id="UP000054321"/>
    </source>
</evidence>
<dbReference type="PANTHER" id="PTHR15549">
    <property type="entry name" value="PAIRED IMMUNOGLOBULIN-LIKE TYPE 2 RECEPTOR"/>
    <property type="match status" value="1"/>
</dbReference>
<feature type="region of interest" description="Disordered" evidence="7">
    <location>
        <begin position="199"/>
        <end position="220"/>
    </location>
</feature>
<dbReference type="EMBL" id="KN832870">
    <property type="protein sequence ID" value="KIN08518.1"/>
    <property type="molecule type" value="Genomic_DNA"/>
</dbReference>
<evidence type="ECO:0000259" key="9">
    <source>
        <dbReference type="PROSITE" id="PS50002"/>
    </source>
</evidence>
<evidence type="ECO:0000256" key="2">
    <source>
        <dbReference type="ARBA" id="ARBA00022443"/>
    </source>
</evidence>
<dbReference type="Gene3D" id="2.30.30.40">
    <property type="entry name" value="SH3 Domains"/>
    <property type="match status" value="1"/>
</dbReference>
<dbReference type="InterPro" id="IPR051694">
    <property type="entry name" value="Immunoregulatory_rcpt-like"/>
</dbReference>
<dbReference type="InterPro" id="IPR001452">
    <property type="entry name" value="SH3_domain"/>
</dbReference>
<keyword evidence="5 8" id="KW-0472">Membrane</keyword>
<dbReference type="AlphaFoldDB" id="A0A0C3E2H5"/>
<sequence length="566" mass="59129">MAHHNHNHRHHHQRRDSSDSGDFWAQLANDAADAFGVPGVFQDDPQQSTIVSVVYVTKSATGSVIGWRTMTSPIGTGTPTPSTTPEPTTSTTLVADTSSQKHTTTKAPKETSTGLPKSIDPPSTTVDNNGLLVATNSQNQPSSTLSATNSATNTAVAKSSGGMSVGGQAGLAIGVICLVGAIASIIFFCFKKRRDAKRDKLDDEKQEVWGGAERQASTRTMTNAPRLSLRPVTQFLPNLGESRQSRGNTLAMANAAPAPGTRRPMSWEAPMSQQDGNRHNPFGNHAEQIDTANANGPPVVEVVSPQGEIVAAGAVGAAAGAVVGLTRGASKRENGLQKDFTTKNPMLPPVSPVGTEFSMSSEPSGPPAQTPGGAAIAAAGGPANSTVHRVQLDFKPSMDDELELRAGQLIRLLHEYDDGWALCIRLDRSAQGVVPRTCLSVRPVKPRPQQNGPRGPPPGMRGPPGQPRPMSPGMNGPGPMNQGRMSPAMNGRMSPSQGRPASPSQRPMGANGPNGQGRPRSPSASQMQERRNSPPGPSPMNPAANGPQTSPQNGPVGRKPVPGQAM</sequence>
<feature type="region of interest" description="Disordered" evidence="7">
    <location>
        <begin position="70"/>
        <end position="123"/>
    </location>
</feature>
<reference evidence="10 11" key="1">
    <citation type="submission" date="2014-04" db="EMBL/GenBank/DDBJ databases">
        <authorList>
            <consortium name="DOE Joint Genome Institute"/>
            <person name="Kuo A."/>
            <person name="Martino E."/>
            <person name="Perotto S."/>
            <person name="Kohler A."/>
            <person name="Nagy L.G."/>
            <person name="Floudas D."/>
            <person name="Copeland A."/>
            <person name="Barry K.W."/>
            <person name="Cichocki N."/>
            <person name="Veneault-Fourrey C."/>
            <person name="LaButti K."/>
            <person name="Lindquist E.A."/>
            <person name="Lipzen A."/>
            <person name="Lundell T."/>
            <person name="Morin E."/>
            <person name="Murat C."/>
            <person name="Sun H."/>
            <person name="Tunlid A."/>
            <person name="Henrissat B."/>
            <person name="Grigoriev I.V."/>
            <person name="Hibbett D.S."/>
            <person name="Martin F."/>
            <person name="Nordberg H.P."/>
            <person name="Cantor M.N."/>
            <person name="Hua S.X."/>
        </authorList>
    </citation>
    <scope>NUCLEOTIDE SEQUENCE [LARGE SCALE GENOMIC DNA]</scope>
    <source>
        <strain evidence="10 11">Zn</strain>
    </source>
</reference>
<feature type="compositionally biased region" description="Pro residues" evidence="7">
    <location>
        <begin position="454"/>
        <end position="470"/>
    </location>
</feature>
<reference evidence="11" key="2">
    <citation type="submission" date="2015-01" db="EMBL/GenBank/DDBJ databases">
        <title>Evolutionary Origins and Diversification of the Mycorrhizal Mutualists.</title>
        <authorList>
            <consortium name="DOE Joint Genome Institute"/>
            <consortium name="Mycorrhizal Genomics Consortium"/>
            <person name="Kohler A."/>
            <person name="Kuo A."/>
            <person name="Nagy L.G."/>
            <person name="Floudas D."/>
            <person name="Copeland A."/>
            <person name="Barry K.W."/>
            <person name="Cichocki N."/>
            <person name="Veneault-Fourrey C."/>
            <person name="LaButti K."/>
            <person name="Lindquist E.A."/>
            <person name="Lipzen A."/>
            <person name="Lundell T."/>
            <person name="Morin E."/>
            <person name="Murat C."/>
            <person name="Riley R."/>
            <person name="Ohm R."/>
            <person name="Sun H."/>
            <person name="Tunlid A."/>
            <person name="Henrissat B."/>
            <person name="Grigoriev I.V."/>
            <person name="Hibbett D.S."/>
            <person name="Martin F."/>
        </authorList>
    </citation>
    <scope>NUCLEOTIDE SEQUENCE [LARGE SCALE GENOMIC DNA]</scope>
    <source>
        <strain evidence="11">Zn</strain>
    </source>
</reference>
<feature type="region of interest" description="Disordered" evidence="7">
    <location>
        <begin position="354"/>
        <end position="375"/>
    </location>
</feature>
<proteinExistence type="predicted"/>
<keyword evidence="2 6" id="KW-0728">SH3 domain</keyword>
<accession>A0A0C3E2H5</accession>
<feature type="compositionally biased region" description="Basic residues" evidence="7">
    <location>
        <begin position="1"/>
        <end position="14"/>
    </location>
</feature>
<dbReference type="GO" id="GO:0016020">
    <property type="term" value="C:membrane"/>
    <property type="evidence" value="ECO:0007669"/>
    <property type="project" value="UniProtKB-SubCell"/>
</dbReference>
<feature type="compositionally biased region" description="Low complexity" evidence="7">
    <location>
        <begin position="70"/>
        <end position="92"/>
    </location>
</feature>
<dbReference type="OrthoDB" id="3600058at2759"/>